<evidence type="ECO:0000313" key="1">
    <source>
        <dbReference type="EMBL" id="MEK0086255.1"/>
    </source>
</evidence>
<proteinExistence type="predicted"/>
<name>A0ABU8XYG4_9PROT</name>
<dbReference type="EMBL" id="JBBLZC010000119">
    <property type="protein sequence ID" value="MEK0086255.1"/>
    <property type="molecule type" value="Genomic_DNA"/>
</dbReference>
<comment type="caution">
    <text evidence="1">The sequence shown here is derived from an EMBL/GenBank/DDBJ whole genome shotgun (WGS) entry which is preliminary data.</text>
</comment>
<feature type="non-terminal residue" evidence="1">
    <location>
        <position position="1"/>
    </location>
</feature>
<evidence type="ECO:0000313" key="2">
    <source>
        <dbReference type="Proteomes" id="UP001375743"/>
    </source>
</evidence>
<dbReference type="PROSITE" id="PS51274">
    <property type="entry name" value="GATASE_COBBQ"/>
    <property type="match status" value="1"/>
</dbReference>
<accession>A0ABU8XYG4</accession>
<keyword evidence="2" id="KW-1185">Reference proteome</keyword>
<protein>
    <submittedName>
        <fullName evidence="1">Uncharacterized protein</fullName>
    </submittedName>
</protein>
<organism evidence="1 2">
    <name type="scientific">Benzoatithermus flavus</name>
    <dbReference type="NCBI Taxonomy" id="3108223"/>
    <lineage>
        <taxon>Bacteria</taxon>
        <taxon>Pseudomonadati</taxon>
        <taxon>Pseudomonadota</taxon>
        <taxon>Alphaproteobacteria</taxon>
        <taxon>Geminicoccales</taxon>
        <taxon>Geminicoccaceae</taxon>
        <taxon>Benzoatithermus</taxon>
    </lineage>
</organism>
<dbReference type="Proteomes" id="UP001375743">
    <property type="component" value="Unassembled WGS sequence"/>
</dbReference>
<gene>
    <name evidence="1" type="ORF">U1T56_24235</name>
</gene>
<reference evidence="1 2" key="1">
    <citation type="submission" date="2024-01" db="EMBL/GenBank/DDBJ databases">
        <title>Multi-omics insights into the function and evolution of sodium benzoate biodegradation pathways in Benzoatithermus flavus gen. nov., sp. nov. from hot spring.</title>
        <authorList>
            <person name="Hu C.-J."/>
            <person name="Li W.-J."/>
        </authorList>
    </citation>
    <scope>NUCLEOTIDE SEQUENCE [LARGE SCALE GENOMIC DNA]</scope>
    <source>
        <strain evidence="1 2">SYSU G07066</strain>
    </source>
</reference>
<sequence length="74" mass="8730">VLGTYMHDLFHNDAFRTAFFNNIRRQKGIAPSGVRLFRSLKEKAFDRLAAHVRQHVAVERIEQMMRQFGCRDHS</sequence>